<organism evidence="15 16">
    <name type="scientific">Synchytrium microbalum</name>
    <dbReference type="NCBI Taxonomy" id="1806994"/>
    <lineage>
        <taxon>Eukaryota</taxon>
        <taxon>Fungi</taxon>
        <taxon>Fungi incertae sedis</taxon>
        <taxon>Chytridiomycota</taxon>
        <taxon>Chytridiomycota incertae sedis</taxon>
        <taxon>Chytridiomycetes</taxon>
        <taxon>Synchytriales</taxon>
        <taxon>Synchytriaceae</taxon>
        <taxon>Synchytrium</taxon>
    </lineage>
</organism>
<dbReference type="Proteomes" id="UP000319731">
    <property type="component" value="Unassembled WGS sequence"/>
</dbReference>
<evidence type="ECO:0000256" key="2">
    <source>
        <dbReference type="ARBA" id="ARBA00004477"/>
    </source>
</evidence>
<dbReference type="PROSITE" id="PS00166">
    <property type="entry name" value="ENOYL_COA_HYDRATASE"/>
    <property type="match status" value="1"/>
</dbReference>
<evidence type="ECO:0000256" key="14">
    <source>
        <dbReference type="SAM" id="Phobius"/>
    </source>
</evidence>
<dbReference type="FunFam" id="1.10.12.10:FF:000001">
    <property type="entry name" value="Probable enoyl-CoA hydratase, mitochondrial"/>
    <property type="match status" value="1"/>
</dbReference>
<keyword evidence="11" id="KW-0456">Lyase</keyword>
<evidence type="ECO:0000313" key="16">
    <source>
        <dbReference type="Proteomes" id="UP000319731"/>
    </source>
</evidence>
<dbReference type="STRING" id="1806994.A0A507BZ76"/>
<comment type="similarity">
    <text evidence="3 13">Belongs to the enoyl-CoA hydratase/isomerase family.</text>
</comment>
<keyword evidence="6" id="KW-0210">Decarboxylase</keyword>
<comment type="similarity">
    <text evidence="4">Belongs to the group II decarboxylase family.</text>
</comment>
<dbReference type="Gene3D" id="1.20.1340.10">
    <property type="entry name" value="dopa decarboxylase, N-terminal domain"/>
    <property type="match status" value="1"/>
</dbReference>
<evidence type="ECO:0000256" key="9">
    <source>
        <dbReference type="ARBA" id="ARBA00022989"/>
    </source>
</evidence>
<evidence type="ECO:0000256" key="7">
    <source>
        <dbReference type="ARBA" id="ARBA00022824"/>
    </source>
</evidence>
<dbReference type="InterPro" id="IPR015422">
    <property type="entry name" value="PyrdxlP-dep_Trfase_small"/>
</dbReference>
<evidence type="ECO:0000256" key="13">
    <source>
        <dbReference type="RuleBase" id="RU003707"/>
    </source>
</evidence>
<sequence length="886" mass="97745">MDVKEFRKRGHEAVERIAKYYEELEAGDKYKVLSDVKPGYLKSLLPEQAPEEPEAWESISSDFENKIMPGVTHWQHPSFFAFYPANSSFPGILGDMYSSMINCIAFNWQTSPSCTELETVTLDWVAKLCNLDAGFLSTGKGGGVIQGSASEAVLVAVIAARERVLGAMKAKGASEAELANAASRLVAYGSTQTHSCTKKACLILNLKFKSLDVDTQYRLRGDTVKAAVEQDLAAGLIPFFVTGTIGTTSSGAVDAIPEIVKAIRPHADSIWLHIDAAYAGSAMTCAEHQYHLAGTSEADSFNFNAHKWMLTNFDCSLFYVKDRSQLTNALSLTPAYLRNAASDSGLVFDYRDWQLPLGRRFRSLKLWFVLRTYGAKGIRAHIRMHVDQAQLFHKLLLSRTDLFKVFTPPSFALMTFQVQPAKGQTISEATQSTLETCNASGKMLLTPTELDGQYVIRFVPGSRLTENHHIEQAFKFLTENKVFVKWAWAWTATPILALMVATAVKRHDNPLPAIAKSLLRWTFATSFLMTQWFLGSSILDRILVGTGGECADPIHITMHHCRKHGHQWFGGFDVSGHCLILIHASLFICEELWNVMYPVRDSANGERVPVNHNVYQGPLERALTTLLIFLLFVWYIMLLGISVLNFNRPASRNALGKVMMQQFREALAELKFDSTTRVVILRSLVDKVFCAGADLKERQTMPIHEVAPFVHSLRSSFNEVEALPMPTIAAIDGAALGGGLELALAADLRVAGGGAKLGLPETRLAIIPGAGGTQRLPRFIGVAKAKELIFTCRTLNAKEAESLGIVNHAVAASAYDKALELAREILPQGPIALRMAKIAVTRGLETDMTTGMAIEEACYAQVVPTEDRLEGLKAFREKRVPVYHGR</sequence>
<dbReference type="Gene3D" id="3.90.1150.10">
    <property type="entry name" value="Aspartate Aminotransferase, domain 1"/>
    <property type="match status" value="1"/>
</dbReference>
<evidence type="ECO:0000256" key="10">
    <source>
        <dbReference type="ARBA" id="ARBA00023136"/>
    </source>
</evidence>
<dbReference type="InterPro" id="IPR021115">
    <property type="entry name" value="Pyridoxal-P_BS"/>
</dbReference>
<evidence type="ECO:0000256" key="5">
    <source>
        <dbReference type="ARBA" id="ARBA00022692"/>
    </source>
</evidence>
<dbReference type="InterPro" id="IPR015424">
    <property type="entry name" value="PyrdxlP-dep_Trfase"/>
</dbReference>
<dbReference type="FunFam" id="3.90.226.10:FF:000009">
    <property type="entry name" value="Carnitinyl-CoA dehydratase"/>
    <property type="match status" value="1"/>
</dbReference>
<dbReference type="GO" id="GO:0016831">
    <property type="term" value="F:carboxy-lyase activity"/>
    <property type="evidence" value="ECO:0007669"/>
    <property type="project" value="UniProtKB-KW"/>
</dbReference>
<dbReference type="FunFam" id="3.40.640.10:FF:000025">
    <property type="entry name" value="Histidine decarboxylase"/>
    <property type="match status" value="1"/>
</dbReference>
<evidence type="ECO:0000256" key="3">
    <source>
        <dbReference type="ARBA" id="ARBA00005254"/>
    </source>
</evidence>
<dbReference type="Pfam" id="PF00282">
    <property type="entry name" value="Pyridoxal_deC"/>
    <property type="match status" value="1"/>
</dbReference>
<dbReference type="CDD" id="cd06558">
    <property type="entry name" value="crotonase-like"/>
    <property type="match status" value="1"/>
</dbReference>
<dbReference type="RefSeq" id="XP_031023639.1">
    <property type="nucleotide sequence ID" value="XM_031170344.1"/>
</dbReference>
<dbReference type="EMBL" id="QEAO01000030">
    <property type="protein sequence ID" value="TPX32431.1"/>
    <property type="molecule type" value="Genomic_DNA"/>
</dbReference>
<dbReference type="PROSITE" id="PS00392">
    <property type="entry name" value="DDC_GAD_HDC_YDC"/>
    <property type="match status" value="1"/>
</dbReference>
<dbReference type="GO" id="GO:0006520">
    <property type="term" value="P:amino acid metabolic process"/>
    <property type="evidence" value="ECO:0007669"/>
    <property type="project" value="InterPro"/>
</dbReference>
<dbReference type="InterPro" id="IPR019388">
    <property type="entry name" value="FIT"/>
</dbReference>
<feature type="transmembrane region" description="Helical" evidence="14">
    <location>
        <begin position="517"/>
        <end position="534"/>
    </location>
</feature>
<name>A0A507BZ76_9FUNG</name>
<keyword evidence="9 14" id="KW-1133">Transmembrane helix</keyword>
<proteinExistence type="inferred from homology"/>
<evidence type="ECO:0008006" key="17">
    <source>
        <dbReference type="Google" id="ProtNLM"/>
    </source>
</evidence>
<protein>
    <recommendedName>
        <fullName evidence="17">Aromatic-L-amino-acid decarboxylase</fullName>
    </recommendedName>
</protein>
<dbReference type="InterPro" id="IPR015421">
    <property type="entry name" value="PyrdxlP-dep_Trfase_major"/>
</dbReference>
<dbReference type="Pfam" id="PF10261">
    <property type="entry name" value="FIT"/>
    <property type="match status" value="1"/>
</dbReference>
<evidence type="ECO:0000313" key="15">
    <source>
        <dbReference type="EMBL" id="TPX32431.1"/>
    </source>
</evidence>
<dbReference type="InterPro" id="IPR014748">
    <property type="entry name" value="Enoyl-CoA_hydra_C"/>
</dbReference>
<reference evidence="15 16" key="1">
    <citation type="journal article" date="2019" name="Sci. Rep.">
        <title>Comparative genomics of chytrid fungi reveal insights into the obligate biotrophic and pathogenic lifestyle of Synchytrium endobioticum.</title>
        <authorList>
            <person name="van de Vossenberg B.T.L.H."/>
            <person name="Warris S."/>
            <person name="Nguyen H.D.T."/>
            <person name="van Gent-Pelzer M.P.E."/>
            <person name="Joly D.L."/>
            <person name="van de Geest H.C."/>
            <person name="Bonants P.J.M."/>
            <person name="Smith D.S."/>
            <person name="Levesque C.A."/>
            <person name="van der Lee T.A.J."/>
        </authorList>
    </citation>
    <scope>NUCLEOTIDE SEQUENCE [LARGE SCALE GENOMIC DNA]</scope>
    <source>
        <strain evidence="15 16">JEL517</strain>
    </source>
</reference>
<dbReference type="InterPro" id="IPR018376">
    <property type="entry name" value="Enoyl-CoA_hyd/isom_CS"/>
</dbReference>
<comment type="subcellular location">
    <subcellularLocation>
        <location evidence="2">Endoplasmic reticulum membrane</location>
        <topology evidence="2">Multi-pass membrane protein</topology>
    </subcellularLocation>
</comment>
<accession>A0A507BZ76</accession>
<dbReference type="AlphaFoldDB" id="A0A507BZ76"/>
<dbReference type="GO" id="GO:0019915">
    <property type="term" value="P:lipid storage"/>
    <property type="evidence" value="ECO:0007669"/>
    <property type="project" value="InterPro"/>
</dbReference>
<dbReference type="GO" id="GO:0005789">
    <property type="term" value="C:endoplasmic reticulum membrane"/>
    <property type="evidence" value="ECO:0007669"/>
    <property type="project" value="UniProtKB-SubCell"/>
</dbReference>
<dbReference type="InterPro" id="IPR002129">
    <property type="entry name" value="PyrdxlP-dep_de-COase"/>
</dbReference>
<dbReference type="GO" id="GO:0030170">
    <property type="term" value="F:pyridoxal phosphate binding"/>
    <property type="evidence" value="ECO:0007669"/>
    <property type="project" value="InterPro"/>
</dbReference>
<dbReference type="GO" id="GO:0010945">
    <property type="term" value="F:coenzyme A diphosphatase activity"/>
    <property type="evidence" value="ECO:0007669"/>
    <property type="project" value="InterPro"/>
</dbReference>
<evidence type="ECO:0000256" key="6">
    <source>
        <dbReference type="ARBA" id="ARBA00022793"/>
    </source>
</evidence>
<keyword evidence="8 12" id="KW-0663">Pyridoxal phosphate</keyword>
<dbReference type="GO" id="GO:0019752">
    <property type="term" value="P:carboxylic acid metabolic process"/>
    <property type="evidence" value="ECO:0007669"/>
    <property type="project" value="InterPro"/>
</dbReference>
<dbReference type="PANTHER" id="PTHR11999:SF70">
    <property type="entry name" value="MIP05841P"/>
    <property type="match status" value="1"/>
</dbReference>
<evidence type="ECO:0000256" key="11">
    <source>
        <dbReference type="ARBA" id="ARBA00023239"/>
    </source>
</evidence>
<comment type="caution">
    <text evidence="15">The sequence shown here is derived from an EMBL/GenBank/DDBJ whole genome shotgun (WGS) entry which is preliminary data.</text>
</comment>
<feature type="modified residue" description="N6-(pyridoxal phosphate)lysine" evidence="12">
    <location>
        <position position="307"/>
    </location>
</feature>
<dbReference type="Gene3D" id="1.10.12.10">
    <property type="entry name" value="Lyase 2-enoyl-coa Hydratase, Chain A, domain 2"/>
    <property type="match status" value="1"/>
</dbReference>
<dbReference type="InterPro" id="IPR029045">
    <property type="entry name" value="ClpP/crotonase-like_dom_sf"/>
</dbReference>
<dbReference type="Gene3D" id="3.90.226.10">
    <property type="entry name" value="2-enoyl-CoA Hydratase, Chain A, domain 1"/>
    <property type="match status" value="1"/>
</dbReference>
<dbReference type="Gene3D" id="3.40.640.10">
    <property type="entry name" value="Type I PLP-dependent aspartate aminotransferase-like (Major domain)"/>
    <property type="match status" value="1"/>
</dbReference>
<evidence type="ECO:0000256" key="4">
    <source>
        <dbReference type="ARBA" id="ARBA00009533"/>
    </source>
</evidence>
<dbReference type="InterPro" id="IPR010977">
    <property type="entry name" value="Aromatic_deC"/>
</dbReference>
<feature type="transmembrane region" description="Helical" evidence="14">
    <location>
        <begin position="486"/>
        <end position="505"/>
    </location>
</feature>
<keyword evidence="7" id="KW-0256">Endoplasmic reticulum</keyword>
<dbReference type="GO" id="GO:0016836">
    <property type="term" value="F:hydro-lyase activity"/>
    <property type="evidence" value="ECO:0007669"/>
    <property type="project" value="UniProtKB-ARBA"/>
</dbReference>
<comment type="cofactor">
    <cofactor evidence="1 12">
        <name>pyridoxal 5'-phosphate</name>
        <dbReference type="ChEBI" id="CHEBI:597326"/>
    </cofactor>
</comment>
<dbReference type="SUPFAM" id="SSF53383">
    <property type="entry name" value="PLP-dependent transferases"/>
    <property type="match status" value="1"/>
</dbReference>
<dbReference type="PANTHER" id="PTHR11999">
    <property type="entry name" value="GROUP II PYRIDOXAL-5-PHOSPHATE DECARBOXYLASE"/>
    <property type="match status" value="1"/>
</dbReference>
<evidence type="ECO:0000256" key="1">
    <source>
        <dbReference type="ARBA" id="ARBA00001933"/>
    </source>
</evidence>
<dbReference type="GeneID" id="42005641"/>
<dbReference type="Pfam" id="PF00378">
    <property type="entry name" value="ECH_1"/>
    <property type="match status" value="1"/>
</dbReference>
<gene>
    <name evidence="15" type="ORF">SmJEL517_g04416</name>
</gene>
<keyword evidence="16" id="KW-1185">Reference proteome</keyword>
<dbReference type="SUPFAM" id="SSF52096">
    <property type="entry name" value="ClpP/crotonase"/>
    <property type="match status" value="1"/>
</dbReference>
<evidence type="ECO:0000256" key="8">
    <source>
        <dbReference type="ARBA" id="ARBA00022898"/>
    </source>
</evidence>
<dbReference type="PRINTS" id="PR00800">
    <property type="entry name" value="YHDCRBOXLASE"/>
</dbReference>
<keyword evidence="5 14" id="KW-0812">Transmembrane</keyword>
<dbReference type="InterPro" id="IPR001753">
    <property type="entry name" value="Enoyl-CoA_hydra/iso"/>
</dbReference>
<feature type="transmembrane region" description="Helical" evidence="14">
    <location>
        <begin position="622"/>
        <end position="644"/>
    </location>
</feature>
<keyword evidence="10 14" id="KW-0472">Membrane</keyword>
<evidence type="ECO:0000256" key="12">
    <source>
        <dbReference type="PIRSR" id="PIRSR602129-50"/>
    </source>
</evidence>
<dbReference type="OrthoDB" id="639767at2759"/>